<comment type="caution">
    <text evidence="2">The sequence shown here is derived from an EMBL/GenBank/DDBJ whole genome shotgun (WGS) entry which is preliminary data.</text>
</comment>
<feature type="transmembrane region" description="Helical" evidence="1">
    <location>
        <begin position="91"/>
        <end position="110"/>
    </location>
</feature>
<proteinExistence type="predicted"/>
<keyword evidence="3" id="KW-1185">Reference proteome</keyword>
<dbReference type="RefSeq" id="WP_227871533.1">
    <property type="nucleotide sequence ID" value="NZ_BDOQ01000019.1"/>
</dbReference>
<evidence type="ECO:0000313" key="3">
    <source>
        <dbReference type="Proteomes" id="UP000245081"/>
    </source>
</evidence>
<dbReference type="InterPro" id="IPR008620">
    <property type="entry name" value="FixH"/>
</dbReference>
<sequence length="258" mass="28301">MTITETLFGGLFAVAILFMAARRLGLSYYWSAILGGALPFLTFLGWSMATTGLGGDVLAIHLVVYMAGAAVLGVFGNMQSKKEPMHWAPKLLIAFFVVLTLFMAAFVSIATNGLPDSVAQLIMPNAHNQATHTRFPGAVPHDRNHLYEPHLQRLEQQRNLGWQVELKGFDAIKENTPAQVQIVAKDKQGAPIEGAKVTLDLWRMANSADDRKVEMTEKSAGAYATELNLGDAGNWIVEIYVERGQDSYLVQQPLTVVE</sequence>
<dbReference type="Pfam" id="PF05751">
    <property type="entry name" value="FixH"/>
    <property type="match status" value="1"/>
</dbReference>
<feature type="transmembrane region" description="Helical" evidence="1">
    <location>
        <begin position="58"/>
        <end position="79"/>
    </location>
</feature>
<gene>
    <name evidence="2" type="ORF">NMK_3149</name>
</gene>
<dbReference type="Proteomes" id="UP000245081">
    <property type="component" value="Unassembled WGS sequence"/>
</dbReference>
<evidence type="ECO:0000313" key="2">
    <source>
        <dbReference type="EMBL" id="GBG15540.1"/>
    </source>
</evidence>
<accession>A0A2R5FBC3</accession>
<feature type="transmembrane region" description="Helical" evidence="1">
    <location>
        <begin position="28"/>
        <end position="46"/>
    </location>
</feature>
<dbReference type="Gene3D" id="2.60.40.10">
    <property type="entry name" value="Immunoglobulins"/>
    <property type="match status" value="1"/>
</dbReference>
<protein>
    <submittedName>
        <fullName evidence="2">Inosine-5'-monophosphate dehydrogenase</fullName>
    </submittedName>
</protein>
<name>A0A2R5FBC3_9PROT</name>
<dbReference type="EMBL" id="BDOQ01000019">
    <property type="protein sequence ID" value="GBG15540.1"/>
    <property type="molecule type" value="Genomic_DNA"/>
</dbReference>
<keyword evidence="1" id="KW-0472">Membrane</keyword>
<evidence type="ECO:0000256" key="1">
    <source>
        <dbReference type="SAM" id="Phobius"/>
    </source>
</evidence>
<reference evidence="2 3" key="1">
    <citation type="journal article" date="2018" name="Environ. Microbiol.">
        <title>Isolation and genomic characterization of Novimethylophilus kurashikiensis gen. nov. sp. nov., a new lanthanide-dependent methylotrophic species of Methylophilaceae.</title>
        <authorList>
            <person name="Lv H."/>
            <person name="Sahin N."/>
            <person name="Tani A."/>
        </authorList>
    </citation>
    <scope>NUCLEOTIDE SEQUENCE [LARGE SCALE GENOMIC DNA]</scope>
    <source>
        <strain evidence="2 3">La2-4</strain>
    </source>
</reference>
<dbReference type="AlphaFoldDB" id="A0A2R5FBC3"/>
<keyword evidence="1" id="KW-0812">Transmembrane</keyword>
<dbReference type="InterPro" id="IPR013783">
    <property type="entry name" value="Ig-like_fold"/>
</dbReference>
<keyword evidence="1" id="KW-1133">Transmembrane helix</keyword>
<organism evidence="2 3">
    <name type="scientific">Novimethylophilus kurashikiensis</name>
    <dbReference type="NCBI Taxonomy" id="1825523"/>
    <lineage>
        <taxon>Bacteria</taxon>
        <taxon>Pseudomonadati</taxon>
        <taxon>Pseudomonadota</taxon>
        <taxon>Betaproteobacteria</taxon>
        <taxon>Nitrosomonadales</taxon>
        <taxon>Methylophilaceae</taxon>
        <taxon>Novimethylophilus</taxon>
    </lineage>
</organism>
<feature type="transmembrane region" description="Helical" evidence="1">
    <location>
        <begin position="6"/>
        <end position="21"/>
    </location>
</feature>